<dbReference type="Gene3D" id="1.10.3720.10">
    <property type="entry name" value="MetI-like"/>
    <property type="match status" value="1"/>
</dbReference>
<evidence type="ECO:0000256" key="3">
    <source>
        <dbReference type="ARBA" id="ARBA00022475"/>
    </source>
</evidence>
<evidence type="ECO:0000256" key="7">
    <source>
        <dbReference type="RuleBase" id="RU363032"/>
    </source>
</evidence>
<evidence type="ECO:0000256" key="2">
    <source>
        <dbReference type="ARBA" id="ARBA00022448"/>
    </source>
</evidence>
<evidence type="ECO:0000313" key="10">
    <source>
        <dbReference type="EMBL" id="MCD9872763.1"/>
    </source>
</evidence>
<comment type="similarity">
    <text evidence="7">Belongs to the binding-protein-dependent transport system permease family.</text>
</comment>
<feature type="transmembrane region" description="Helical" evidence="7">
    <location>
        <begin position="40"/>
        <end position="60"/>
    </location>
</feature>
<dbReference type="SUPFAM" id="SSF161098">
    <property type="entry name" value="MetI-like"/>
    <property type="match status" value="1"/>
</dbReference>
<keyword evidence="11" id="KW-1185">Reference proteome</keyword>
<proteinExistence type="inferred from homology"/>
<dbReference type="RefSeq" id="WP_232646694.1">
    <property type="nucleotide sequence ID" value="NZ_JAJSBI010000001.1"/>
</dbReference>
<protein>
    <submittedName>
        <fullName evidence="10">ABC transporter permease</fullName>
    </submittedName>
</protein>
<feature type="region of interest" description="Disordered" evidence="8">
    <location>
        <begin position="1"/>
        <end position="25"/>
    </location>
</feature>
<feature type="transmembrane region" description="Helical" evidence="7">
    <location>
        <begin position="265"/>
        <end position="291"/>
    </location>
</feature>
<accession>A0A9Q3VH16</accession>
<comment type="caution">
    <text evidence="10">The sequence shown here is derived from an EMBL/GenBank/DDBJ whole genome shotgun (WGS) entry which is preliminary data.</text>
</comment>
<keyword evidence="2 7" id="KW-0813">Transport</keyword>
<gene>
    <name evidence="10" type="ORF">LJ657_03590</name>
</gene>
<dbReference type="InterPro" id="IPR035906">
    <property type="entry name" value="MetI-like_sf"/>
</dbReference>
<dbReference type="GO" id="GO:0005886">
    <property type="term" value="C:plasma membrane"/>
    <property type="evidence" value="ECO:0007669"/>
    <property type="project" value="UniProtKB-SubCell"/>
</dbReference>
<dbReference type="PANTHER" id="PTHR43163">
    <property type="entry name" value="DIPEPTIDE TRANSPORT SYSTEM PERMEASE PROTEIN DPPB-RELATED"/>
    <property type="match status" value="1"/>
</dbReference>
<dbReference type="PANTHER" id="PTHR43163:SF3">
    <property type="entry name" value="PEPTIDE ABC TRANSPORTER PERMEASE PROTEIN"/>
    <property type="match status" value="1"/>
</dbReference>
<evidence type="ECO:0000256" key="6">
    <source>
        <dbReference type="ARBA" id="ARBA00023136"/>
    </source>
</evidence>
<dbReference type="Proteomes" id="UP001108029">
    <property type="component" value="Unassembled WGS sequence"/>
</dbReference>
<keyword evidence="3" id="KW-1003">Cell membrane</keyword>
<reference evidence="10" key="1">
    <citation type="submission" date="2021-12" db="EMBL/GenBank/DDBJ databases">
        <authorList>
            <person name="Lee J.-H."/>
            <person name="Kim S.-B."/>
        </authorList>
    </citation>
    <scope>NUCLEOTIDE SEQUENCE</scope>
    <source>
        <strain evidence="10">NR30</strain>
    </source>
</reference>
<dbReference type="PROSITE" id="PS50928">
    <property type="entry name" value="ABC_TM1"/>
    <property type="match status" value="1"/>
</dbReference>
<feature type="transmembrane region" description="Helical" evidence="7">
    <location>
        <begin position="128"/>
        <end position="153"/>
    </location>
</feature>
<sequence>MADTSVDAIGAPLTRSPRGRAIRGRGAGSSGLTSLLTRRMVTAVPLLLVVSSFNFLLLSLTPGDAARQMLGTSGTPEQYEALRRQLGLDLPVYEQYGRWLGHAVSGDFGNSITSGTPVLESIMSRVPVTMSLIVGSLLVSVVVGVGLGVFSAVRGGVIGRAVDALALLGWALPVFWVGSVLVVVFAIKLEWFPALGYVPFTESPQEWVRSLVLPVTALSLGSVAAVLKQTREAMLDVLGSEYIRMAAANGVSRNSLIYRHALKNAAIPVVTVLGVQTIGLLGGAVLIESVFSVPGLGSLVVGSALAHDIPTVQAVAVFFTVVVIIVNLLVDLAYGLLNPRVSTA</sequence>
<dbReference type="InterPro" id="IPR000515">
    <property type="entry name" value="MetI-like"/>
</dbReference>
<dbReference type="Pfam" id="PF19300">
    <property type="entry name" value="BPD_transp_1_N"/>
    <property type="match status" value="1"/>
</dbReference>
<keyword evidence="6 7" id="KW-0472">Membrane</keyword>
<dbReference type="EMBL" id="JAJSBI010000001">
    <property type="protein sequence ID" value="MCD9872763.1"/>
    <property type="molecule type" value="Genomic_DNA"/>
</dbReference>
<comment type="subcellular location">
    <subcellularLocation>
        <location evidence="1 7">Cell membrane</location>
        <topology evidence="1 7">Multi-pass membrane protein</topology>
    </subcellularLocation>
</comment>
<organism evidence="10 11">
    <name type="scientific">Streptomyces guryensis</name>
    <dbReference type="NCBI Taxonomy" id="2886947"/>
    <lineage>
        <taxon>Bacteria</taxon>
        <taxon>Bacillati</taxon>
        <taxon>Actinomycetota</taxon>
        <taxon>Actinomycetes</taxon>
        <taxon>Kitasatosporales</taxon>
        <taxon>Streptomycetaceae</taxon>
        <taxon>Streptomyces</taxon>
    </lineage>
</organism>
<feature type="transmembrane region" description="Helical" evidence="7">
    <location>
        <begin position="207"/>
        <end position="227"/>
    </location>
</feature>
<evidence type="ECO:0000259" key="9">
    <source>
        <dbReference type="PROSITE" id="PS50928"/>
    </source>
</evidence>
<keyword evidence="4 7" id="KW-0812">Transmembrane</keyword>
<evidence type="ECO:0000256" key="4">
    <source>
        <dbReference type="ARBA" id="ARBA00022692"/>
    </source>
</evidence>
<dbReference type="Pfam" id="PF00528">
    <property type="entry name" value="BPD_transp_1"/>
    <property type="match status" value="1"/>
</dbReference>
<evidence type="ECO:0000256" key="8">
    <source>
        <dbReference type="SAM" id="MobiDB-lite"/>
    </source>
</evidence>
<feature type="transmembrane region" description="Helical" evidence="7">
    <location>
        <begin position="311"/>
        <end position="337"/>
    </location>
</feature>
<name>A0A9Q3VH16_9ACTN</name>
<evidence type="ECO:0000313" key="11">
    <source>
        <dbReference type="Proteomes" id="UP001108029"/>
    </source>
</evidence>
<dbReference type="GO" id="GO:0055085">
    <property type="term" value="P:transmembrane transport"/>
    <property type="evidence" value="ECO:0007669"/>
    <property type="project" value="InterPro"/>
</dbReference>
<feature type="domain" description="ABC transmembrane type-1" evidence="9">
    <location>
        <begin position="126"/>
        <end position="330"/>
    </location>
</feature>
<evidence type="ECO:0000256" key="1">
    <source>
        <dbReference type="ARBA" id="ARBA00004651"/>
    </source>
</evidence>
<feature type="transmembrane region" description="Helical" evidence="7">
    <location>
        <begin position="165"/>
        <end position="187"/>
    </location>
</feature>
<dbReference type="InterPro" id="IPR045621">
    <property type="entry name" value="BPD_transp_1_N"/>
</dbReference>
<dbReference type="AlphaFoldDB" id="A0A9Q3VH16"/>
<keyword evidence="5 7" id="KW-1133">Transmembrane helix</keyword>
<evidence type="ECO:0000256" key="5">
    <source>
        <dbReference type="ARBA" id="ARBA00022989"/>
    </source>
</evidence>
<dbReference type="CDD" id="cd06261">
    <property type="entry name" value="TM_PBP2"/>
    <property type="match status" value="1"/>
</dbReference>